<protein>
    <submittedName>
        <fullName evidence="1">Uncharacterized protein</fullName>
    </submittedName>
</protein>
<evidence type="ECO:0000313" key="2">
    <source>
        <dbReference type="Proteomes" id="UP000000379"/>
    </source>
</evidence>
<dbReference type="STRING" id="649638.Trad_2530"/>
<evidence type="ECO:0000313" key="1">
    <source>
        <dbReference type="EMBL" id="ADI15636.1"/>
    </source>
</evidence>
<reference evidence="2" key="1">
    <citation type="submission" date="2010-05" db="EMBL/GenBank/DDBJ databases">
        <title>The complete genome of Truepera radiovictris DSM 17093.</title>
        <authorList>
            <consortium name="US DOE Joint Genome Institute (JGI-PGF)"/>
            <person name="Lucas S."/>
            <person name="Copeland A."/>
            <person name="Lapidus A."/>
            <person name="Glavina del Rio T."/>
            <person name="Dalin E."/>
            <person name="Tice H."/>
            <person name="Bruce D."/>
            <person name="Goodwin L."/>
            <person name="Pitluck S."/>
            <person name="Kyrpides N."/>
            <person name="Mavromatis K."/>
            <person name="Ovchinnikova G."/>
            <person name="Munk A.C."/>
            <person name="Detter J.C."/>
            <person name="Han C."/>
            <person name="Tapia R."/>
            <person name="Land M."/>
            <person name="Hauser L."/>
            <person name="Markowitz V."/>
            <person name="Cheng J.-F."/>
            <person name="Hugenholtz P."/>
            <person name="Woyke T."/>
            <person name="Wu D."/>
            <person name="Tindall B."/>
            <person name="Pomrenke H.G."/>
            <person name="Brambilla E."/>
            <person name="Klenk H.-P."/>
            <person name="Eisen J.A."/>
        </authorList>
    </citation>
    <scope>NUCLEOTIDE SEQUENCE [LARGE SCALE GENOMIC DNA]</scope>
    <source>
        <strain evidence="2">DSM 17093 / CIP 108686 / LMG 22925 / RQ-24</strain>
    </source>
</reference>
<name>D7CTT9_TRURR</name>
<dbReference type="EMBL" id="CP002049">
    <property type="protein sequence ID" value="ADI15636.1"/>
    <property type="molecule type" value="Genomic_DNA"/>
</dbReference>
<organism evidence="1 2">
    <name type="scientific">Truepera radiovictrix (strain DSM 17093 / CIP 108686 / LMG 22925 / RQ-24)</name>
    <dbReference type="NCBI Taxonomy" id="649638"/>
    <lineage>
        <taxon>Bacteria</taxon>
        <taxon>Thermotogati</taxon>
        <taxon>Deinococcota</taxon>
        <taxon>Deinococci</taxon>
        <taxon>Trueperales</taxon>
        <taxon>Trueperaceae</taxon>
        <taxon>Truepera</taxon>
    </lineage>
</organism>
<keyword evidence="2" id="KW-1185">Reference proteome</keyword>
<dbReference type="KEGG" id="tra:Trad_2530"/>
<dbReference type="Proteomes" id="UP000000379">
    <property type="component" value="Chromosome"/>
</dbReference>
<dbReference type="HOGENOM" id="CLU_2060435_0_0_0"/>
<dbReference type="OrthoDB" id="1495972at2"/>
<proteinExistence type="predicted"/>
<reference evidence="1 2" key="2">
    <citation type="journal article" date="2011" name="Stand. Genomic Sci.">
        <title>Complete genome sequence of Truepera radiovictrix type strain (RQ-24).</title>
        <authorList>
            <person name="Ivanova N."/>
            <person name="Rohde C."/>
            <person name="Munk C."/>
            <person name="Nolan M."/>
            <person name="Lucas S."/>
            <person name="Del Rio T.G."/>
            <person name="Tice H."/>
            <person name="Deshpande S."/>
            <person name="Cheng J.F."/>
            <person name="Tapia R."/>
            <person name="Han C."/>
            <person name="Goodwin L."/>
            <person name="Pitluck S."/>
            <person name="Liolios K."/>
            <person name="Mavromatis K."/>
            <person name="Mikhailova N."/>
            <person name="Pati A."/>
            <person name="Chen A."/>
            <person name="Palaniappan K."/>
            <person name="Land M."/>
            <person name="Hauser L."/>
            <person name="Chang Y.J."/>
            <person name="Jeffries C.D."/>
            <person name="Brambilla E."/>
            <person name="Rohde M."/>
            <person name="Goker M."/>
            <person name="Tindall B.J."/>
            <person name="Woyke T."/>
            <person name="Bristow J."/>
            <person name="Eisen J.A."/>
            <person name="Markowitz V."/>
            <person name="Hugenholtz P."/>
            <person name="Kyrpides N.C."/>
            <person name="Klenk H.P."/>
            <person name="Lapidus A."/>
        </authorList>
    </citation>
    <scope>NUCLEOTIDE SEQUENCE [LARGE SCALE GENOMIC DNA]</scope>
    <source>
        <strain evidence="2">DSM 17093 / CIP 108686 / LMG 22925 / RQ-24</strain>
    </source>
</reference>
<accession>D7CTT9</accession>
<sequence length="119" mass="13241">MATIIFRRVVQDAVEFGSDDERSVSRVYFDLEADGETHKDLYVNVEEPAHGTHQTDEITVGALAFHGEPVKLDRQAFEAAVKSYYQSLVASAGYGKHLAKDKGFRTHGDELGRTQVVEL</sequence>
<gene>
    <name evidence="1" type="ordered locus">Trad_2530</name>
</gene>
<dbReference type="RefSeq" id="WP_013178997.1">
    <property type="nucleotide sequence ID" value="NC_014221.1"/>
</dbReference>
<dbReference type="AlphaFoldDB" id="D7CTT9"/>